<proteinExistence type="predicted"/>
<name>A0AA41QN00_9HYPH</name>
<reference evidence="1" key="1">
    <citation type="submission" date="2022-03" db="EMBL/GenBank/DDBJ databases">
        <title>The complete genome sequence of a Methyloterrigena soli.</title>
        <authorList>
            <person name="Zi Z."/>
        </authorList>
    </citation>
    <scope>NUCLEOTIDE SEQUENCE</scope>
    <source>
        <strain evidence="1">M48</strain>
    </source>
</reference>
<dbReference type="RefSeq" id="WP_281736187.1">
    <property type="nucleotide sequence ID" value="NZ_JAKETQ010000001.1"/>
</dbReference>
<dbReference type="Proteomes" id="UP001156140">
    <property type="component" value="Unassembled WGS sequence"/>
</dbReference>
<dbReference type="SUPFAM" id="SSF46458">
    <property type="entry name" value="Globin-like"/>
    <property type="match status" value="1"/>
</dbReference>
<protein>
    <submittedName>
        <fullName evidence="1">Group III truncated hemoglobin</fullName>
    </submittedName>
</protein>
<dbReference type="InterPro" id="IPR009050">
    <property type="entry name" value="Globin-like_sf"/>
</dbReference>
<sequence>MTASPGTPLTLRGNRIPPSLDEAMIHGVVHGFYRRVRADADLGPVFEARIADDAWPHHLAHMCDFWSSILLRTERYEGRPLPAHLRIPELSDLHFDRWLTLFRITVLEECDDESAELFLSFAYRIARSFRMAVAFHRGEDTLSIPPLPIDAAYLGDAEA</sequence>
<dbReference type="GO" id="GO:0019825">
    <property type="term" value="F:oxygen binding"/>
    <property type="evidence" value="ECO:0007669"/>
    <property type="project" value="InterPro"/>
</dbReference>
<gene>
    <name evidence="1" type="ORF">ML536_13535</name>
</gene>
<organism evidence="1 2">
    <name type="scientific">Paradevosia shaoguanensis</name>
    <dbReference type="NCBI Taxonomy" id="1335043"/>
    <lineage>
        <taxon>Bacteria</taxon>
        <taxon>Pseudomonadati</taxon>
        <taxon>Pseudomonadota</taxon>
        <taxon>Alphaproteobacteria</taxon>
        <taxon>Hyphomicrobiales</taxon>
        <taxon>Devosiaceae</taxon>
        <taxon>Paradevosia</taxon>
    </lineage>
</organism>
<dbReference type="GO" id="GO:0020037">
    <property type="term" value="F:heme binding"/>
    <property type="evidence" value="ECO:0007669"/>
    <property type="project" value="InterPro"/>
</dbReference>
<evidence type="ECO:0000313" key="2">
    <source>
        <dbReference type="Proteomes" id="UP001156140"/>
    </source>
</evidence>
<dbReference type="AlphaFoldDB" id="A0AA41QN00"/>
<dbReference type="Gene3D" id="1.10.490.10">
    <property type="entry name" value="Globins"/>
    <property type="match status" value="1"/>
</dbReference>
<comment type="caution">
    <text evidence="1">The sequence shown here is derived from an EMBL/GenBank/DDBJ whole genome shotgun (WGS) entry which is preliminary data.</text>
</comment>
<dbReference type="InterPro" id="IPR012292">
    <property type="entry name" value="Globin/Proto"/>
</dbReference>
<dbReference type="CDD" id="cd08916">
    <property type="entry name" value="TrHb3_P"/>
    <property type="match status" value="1"/>
</dbReference>
<dbReference type="EMBL" id="JALAZD010000001">
    <property type="protein sequence ID" value="MCI0127846.1"/>
    <property type="molecule type" value="Genomic_DNA"/>
</dbReference>
<accession>A0AA41QN00</accession>
<evidence type="ECO:0000313" key="1">
    <source>
        <dbReference type="EMBL" id="MCI0127846.1"/>
    </source>
</evidence>
<keyword evidence="2" id="KW-1185">Reference proteome</keyword>